<organism evidence="3 4">
    <name type="scientific">Ampelomyces quisqualis</name>
    <name type="common">Powdery mildew agent</name>
    <dbReference type="NCBI Taxonomy" id="50730"/>
    <lineage>
        <taxon>Eukaryota</taxon>
        <taxon>Fungi</taxon>
        <taxon>Dikarya</taxon>
        <taxon>Ascomycota</taxon>
        <taxon>Pezizomycotina</taxon>
        <taxon>Dothideomycetes</taxon>
        <taxon>Pleosporomycetidae</taxon>
        <taxon>Pleosporales</taxon>
        <taxon>Pleosporineae</taxon>
        <taxon>Phaeosphaeriaceae</taxon>
        <taxon>Ampelomyces</taxon>
    </lineage>
</organism>
<feature type="compositionally biased region" description="Basic and acidic residues" evidence="2">
    <location>
        <begin position="422"/>
        <end position="448"/>
    </location>
</feature>
<dbReference type="AlphaFoldDB" id="A0A6A5QQN7"/>
<name>A0A6A5QQN7_AMPQU</name>
<dbReference type="PANTHER" id="PTHR11937">
    <property type="entry name" value="ACTIN"/>
    <property type="match status" value="1"/>
</dbReference>
<proteinExistence type="inferred from homology"/>
<feature type="region of interest" description="Disordered" evidence="2">
    <location>
        <begin position="1"/>
        <end position="49"/>
    </location>
</feature>
<feature type="region of interest" description="Disordered" evidence="2">
    <location>
        <begin position="417"/>
        <end position="471"/>
    </location>
</feature>
<dbReference type="SMART" id="SM00268">
    <property type="entry name" value="ACTIN"/>
    <property type="match status" value="1"/>
</dbReference>
<protein>
    <submittedName>
        <fullName evidence="3">Actin-domain-containing protein</fullName>
    </submittedName>
</protein>
<sequence length="575" mass="63506">MSTAERKVSAALNRSARGTTPRLADLASTPESPRTPLGRSTSYSFGSPGGSFRTEDEYVVIELGARYVRCGFPGESAPRCTLPFGPDQQRRVGDYRQWDPDYGQKRRKTKKGHDWGQDHELYRMDLRGVDLGLVEDKFERAMREAYNKYFLLDSKPRRILLAMPPRMPHVLMSTLLHVLFTSCQAPSITLMSSPVLATVAAGLRSALVVDIGWAETVVTAVCEYREVQEKRSVRAGKMLSEATARLLNNELDDNADSSAPKADVSFEEAEEVLTRVAWCKANTRVNRRTLYFPAREAPILEEFEDAVESPPPTIAVPFPKHTPPTELPVPFASLAKPAENALFASDMTLGEFDDEELPLHYLVYRTLVQLPVDVRRLCMSRIVITGGVSGLPGLKTRLLGELEALISIRGLDPVRSYGKASGAHEERMRTQRKNQERRQEEADLRREEGEDTVADSLDPDAPSPSIPAGLRDPEIESMDMKLASLAMRNGPPSACALGGIVRGVETLGVWAGGSLVAQQRIKGVVEIERERYLQHGLQGASREKEVSVVQQRQSMGPGLAKGAGERASWTLGVWA</sequence>
<evidence type="ECO:0000256" key="1">
    <source>
        <dbReference type="RuleBase" id="RU000487"/>
    </source>
</evidence>
<reference evidence="3" key="1">
    <citation type="journal article" date="2020" name="Stud. Mycol.">
        <title>101 Dothideomycetes genomes: a test case for predicting lifestyles and emergence of pathogens.</title>
        <authorList>
            <person name="Haridas S."/>
            <person name="Albert R."/>
            <person name="Binder M."/>
            <person name="Bloem J."/>
            <person name="Labutti K."/>
            <person name="Salamov A."/>
            <person name="Andreopoulos B."/>
            <person name="Baker S."/>
            <person name="Barry K."/>
            <person name="Bills G."/>
            <person name="Bluhm B."/>
            <person name="Cannon C."/>
            <person name="Castanera R."/>
            <person name="Culley D."/>
            <person name="Daum C."/>
            <person name="Ezra D."/>
            <person name="Gonzalez J."/>
            <person name="Henrissat B."/>
            <person name="Kuo A."/>
            <person name="Liang C."/>
            <person name="Lipzen A."/>
            <person name="Lutzoni F."/>
            <person name="Magnuson J."/>
            <person name="Mondo S."/>
            <person name="Nolan M."/>
            <person name="Ohm R."/>
            <person name="Pangilinan J."/>
            <person name="Park H.-J."/>
            <person name="Ramirez L."/>
            <person name="Alfaro M."/>
            <person name="Sun H."/>
            <person name="Tritt A."/>
            <person name="Yoshinaga Y."/>
            <person name="Zwiers L.-H."/>
            <person name="Turgeon B."/>
            <person name="Goodwin S."/>
            <person name="Spatafora J."/>
            <person name="Crous P."/>
            <person name="Grigoriev I."/>
        </authorList>
    </citation>
    <scope>NUCLEOTIDE SEQUENCE</scope>
    <source>
        <strain evidence="3">HMLAC05119</strain>
    </source>
</reference>
<dbReference type="OrthoDB" id="337660at2759"/>
<dbReference type="SUPFAM" id="SSF53067">
    <property type="entry name" value="Actin-like ATPase domain"/>
    <property type="match status" value="2"/>
</dbReference>
<dbReference type="Gene3D" id="3.90.640.10">
    <property type="entry name" value="Actin, Chain A, domain 4"/>
    <property type="match status" value="1"/>
</dbReference>
<dbReference type="InterPro" id="IPR043129">
    <property type="entry name" value="ATPase_NBD"/>
</dbReference>
<feature type="compositionally biased region" description="Basic and acidic residues" evidence="2">
    <location>
        <begin position="93"/>
        <end position="104"/>
    </location>
</feature>
<evidence type="ECO:0000313" key="4">
    <source>
        <dbReference type="Proteomes" id="UP000800096"/>
    </source>
</evidence>
<evidence type="ECO:0000256" key="2">
    <source>
        <dbReference type="SAM" id="MobiDB-lite"/>
    </source>
</evidence>
<keyword evidence="4" id="KW-1185">Reference proteome</keyword>
<feature type="region of interest" description="Disordered" evidence="2">
    <location>
        <begin position="93"/>
        <end position="112"/>
    </location>
</feature>
<dbReference type="EMBL" id="ML979134">
    <property type="protein sequence ID" value="KAF1917672.1"/>
    <property type="molecule type" value="Genomic_DNA"/>
</dbReference>
<gene>
    <name evidence="3" type="ORF">BDU57DRAFT_514038</name>
</gene>
<dbReference type="Gene3D" id="3.30.420.40">
    <property type="match status" value="2"/>
</dbReference>
<accession>A0A6A5QQN7</accession>
<evidence type="ECO:0000313" key="3">
    <source>
        <dbReference type="EMBL" id="KAF1917672.1"/>
    </source>
</evidence>
<comment type="similarity">
    <text evidence="1">Belongs to the actin family.</text>
</comment>
<dbReference type="Pfam" id="PF00022">
    <property type="entry name" value="Actin"/>
    <property type="match status" value="1"/>
</dbReference>
<dbReference type="InterPro" id="IPR004000">
    <property type="entry name" value="Actin"/>
</dbReference>
<dbReference type="Proteomes" id="UP000800096">
    <property type="component" value="Unassembled WGS sequence"/>
</dbReference>